<keyword evidence="2" id="KW-1185">Reference proteome</keyword>
<sequence>MKIQPITNVTQLSQVVDSLGFLPFFPNSIEGFSLKEATPREYWFVKGVEGPWEWKEQIAKEGIRAYAKLFNGKAGFVSSEWYPYLANYRRGGDDFQTCYQKGRVGHKEKLIFDALQQKGPLLSSELKYMFGKSGFDQAVTKLQMKTFVTNMDFEYKTDRFGKSYGWGIALFSLSEEQYGEDFLVGQSDLLPDESFFIMLTHLSKQLGSVFEKEIARILR</sequence>
<accession>G8QY89</accession>
<proteinExistence type="predicted"/>
<dbReference type="eggNOG" id="ENOG502Z7N2">
    <property type="taxonomic scope" value="Bacteria"/>
</dbReference>
<dbReference type="EMBL" id="CP003155">
    <property type="protein sequence ID" value="AEV29654.1"/>
    <property type="molecule type" value="Genomic_DNA"/>
</dbReference>
<dbReference type="KEGG" id="sgp:SpiGrapes_1860"/>
<gene>
    <name evidence="1" type="ordered locus">SpiGrapes_1860</name>
</gene>
<dbReference type="AlphaFoldDB" id="G8QY89"/>
<name>G8QY89_SPHPG</name>
<protein>
    <submittedName>
        <fullName evidence="1">Uncharacterized protein</fullName>
    </submittedName>
</protein>
<organism evidence="1 2">
    <name type="scientific">Sphaerochaeta pleomorpha (strain ATCC BAA-1885 / DSM 22778 / Grapes)</name>
    <dbReference type="NCBI Taxonomy" id="158190"/>
    <lineage>
        <taxon>Bacteria</taxon>
        <taxon>Pseudomonadati</taxon>
        <taxon>Spirochaetota</taxon>
        <taxon>Spirochaetia</taxon>
        <taxon>Spirochaetales</taxon>
        <taxon>Sphaerochaetaceae</taxon>
        <taxon>Sphaerochaeta</taxon>
    </lineage>
</organism>
<evidence type="ECO:0000313" key="1">
    <source>
        <dbReference type="EMBL" id="AEV29654.1"/>
    </source>
</evidence>
<dbReference type="RefSeq" id="WP_014270497.1">
    <property type="nucleotide sequence ID" value="NC_016633.1"/>
</dbReference>
<dbReference type="Pfam" id="PF24741">
    <property type="entry name" value="AlkZ-rel"/>
    <property type="match status" value="1"/>
</dbReference>
<dbReference type="InterPro" id="IPR056298">
    <property type="entry name" value="AlkZ-rel"/>
</dbReference>
<dbReference type="HOGENOM" id="CLU_071251_0_0_12"/>
<dbReference type="Proteomes" id="UP000005632">
    <property type="component" value="Chromosome"/>
</dbReference>
<evidence type="ECO:0000313" key="2">
    <source>
        <dbReference type="Proteomes" id="UP000005632"/>
    </source>
</evidence>
<reference evidence="1 2" key="1">
    <citation type="submission" date="2011-11" db="EMBL/GenBank/DDBJ databases">
        <title>Complete sequence of Spirochaeta sp. grapes.</title>
        <authorList>
            <consortium name="US DOE Joint Genome Institute"/>
            <person name="Lucas S."/>
            <person name="Han J."/>
            <person name="Lapidus A."/>
            <person name="Cheng J.-F."/>
            <person name="Goodwin L."/>
            <person name="Pitluck S."/>
            <person name="Peters L."/>
            <person name="Ovchinnikova G."/>
            <person name="Munk A.C."/>
            <person name="Detter J.C."/>
            <person name="Han C."/>
            <person name="Tapia R."/>
            <person name="Land M."/>
            <person name="Hauser L."/>
            <person name="Kyrpides N."/>
            <person name="Ivanova N."/>
            <person name="Pagani I."/>
            <person name="Ritalahtilisa K."/>
            <person name="Loeffler F."/>
            <person name="Woyke T."/>
        </authorList>
    </citation>
    <scope>NUCLEOTIDE SEQUENCE [LARGE SCALE GENOMIC DNA]</scope>
    <source>
        <strain evidence="2">ATCC BAA-1885 / DSM 22778 / Grapes</strain>
    </source>
</reference>
<dbReference type="OrthoDB" id="1067148at2"/>